<dbReference type="EMBL" id="PDKO01000009">
    <property type="protein sequence ID" value="RXJ62209.1"/>
    <property type="molecule type" value="Genomic_DNA"/>
</dbReference>
<dbReference type="Pfam" id="PF01370">
    <property type="entry name" value="Epimerase"/>
    <property type="match status" value="1"/>
</dbReference>
<keyword evidence="4" id="KW-1185">Reference proteome</keyword>
<feature type="domain" description="NAD-dependent epimerase/dehydratase" evidence="2">
    <location>
        <begin position="3"/>
        <end position="216"/>
    </location>
</feature>
<name>A0A4Q0Y0S4_9BACT</name>
<protein>
    <submittedName>
        <fullName evidence="3">NAD-dependent epimerase/dehydratase</fullName>
    </submittedName>
</protein>
<evidence type="ECO:0000256" key="1">
    <source>
        <dbReference type="ARBA" id="ARBA00007637"/>
    </source>
</evidence>
<dbReference type="Proteomes" id="UP000290191">
    <property type="component" value="Unassembled WGS sequence"/>
</dbReference>
<dbReference type="CDD" id="cd08946">
    <property type="entry name" value="SDR_e"/>
    <property type="match status" value="1"/>
</dbReference>
<proteinExistence type="inferred from homology"/>
<comment type="similarity">
    <text evidence="1">Belongs to the NAD(P)-dependent epimerase/dehydratase family.</text>
</comment>
<gene>
    <name evidence="3" type="ORF">CRV06_10615</name>
</gene>
<evidence type="ECO:0000313" key="4">
    <source>
        <dbReference type="Proteomes" id="UP000290191"/>
    </source>
</evidence>
<dbReference type="Gene3D" id="3.40.50.720">
    <property type="entry name" value="NAD(P)-binding Rossmann-like Domain"/>
    <property type="match status" value="1"/>
</dbReference>
<dbReference type="OrthoDB" id="9801785at2"/>
<evidence type="ECO:0000313" key="3">
    <source>
        <dbReference type="EMBL" id="RXJ62209.1"/>
    </source>
</evidence>
<sequence>MNILITGATGFLGNNLSNFLIEKGFNLTAIVRESSDLSTLNKNIKIFVYDGNVSNLINFFNINKIEGVIHLASMVISEHKSEEIGDILSSNISFGTEVLEASKKANIKWFINTGTFWQNYESCDYNPTNLYAASKEAFEKIAKYYYETSEFIFNTIKLNDTFGANDKRKKILYYWDKISKSGDTLEMSRGEQIIDMNYIEDVVNAYYLLIEHLSNEGATNGKTYIVTSKNRMSLKELAKVYETTLNKKLNIKWGAKPYRVREVMNPMICHDVIPGWQQKYELVEALKKTYLKG</sequence>
<dbReference type="SUPFAM" id="SSF51735">
    <property type="entry name" value="NAD(P)-binding Rossmann-fold domains"/>
    <property type="match status" value="1"/>
</dbReference>
<dbReference type="PANTHER" id="PTHR43000">
    <property type="entry name" value="DTDP-D-GLUCOSE 4,6-DEHYDRATASE-RELATED"/>
    <property type="match status" value="1"/>
</dbReference>
<evidence type="ECO:0000259" key="2">
    <source>
        <dbReference type="Pfam" id="PF01370"/>
    </source>
</evidence>
<comment type="caution">
    <text evidence="3">The sequence shown here is derived from an EMBL/GenBank/DDBJ whole genome shotgun (WGS) entry which is preliminary data.</text>
</comment>
<dbReference type="InterPro" id="IPR036291">
    <property type="entry name" value="NAD(P)-bd_dom_sf"/>
</dbReference>
<dbReference type="InterPro" id="IPR001509">
    <property type="entry name" value="Epimerase_deHydtase"/>
</dbReference>
<dbReference type="AlphaFoldDB" id="A0A4Q0Y0S4"/>
<accession>A0A4Q0Y0S4</accession>
<organism evidence="3 4">
    <name type="scientific">Halarcobacter anaerophilus</name>
    <dbReference type="NCBI Taxonomy" id="877500"/>
    <lineage>
        <taxon>Bacteria</taxon>
        <taxon>Pseudomonadati</taxon>
        <taxon>Campylobacterota</taxon>
        <taxon>Epsilonproteobacteria</taxon>
        <taxon>Campylobacterales</taxon>
        <taxon>Arcobacteraceae</taxon>
        <taxon>Halarcobacter</taxon>
    </lineage>
</organism>
<reference evidence="3 4" key="1">
    <citation type="submission" date="2017-10" db="EMBL/GenBank/DDBJ databases">
        <title>Genomics of the genus Arcobacter.</title>
        <authorList>
            <person name="Perez-Cataluna A."/>
            <person name="Figueras M.J."/>
        </authorList>
    </citation>
    <scope>NUCLEOTIDE SEQUENCE [LARGE SCALE GENOMIC DNA]</scope>
    <source>
        <strain evidence="3 4">DSM 24636</strain>
    </source>
</reference>
<dbReference type="RefSeq" id="WP_129082446.1">
    <property type="nucleotide sequence ID" value="NZ_CP041070.1"/>
</dbReference>